<evidence type="ECO:0000313" key="1">
    <source>
        <dbReference type="EMBL" id="KAL0929535.1"/>
    </source>
</evidence>
<reference evidence="1 2" key="1">
    <citation type="journal article" date="2020" name="Phytopathology">
        <title>Genome Sequence Resources of Colletotrichum truncatum, C. plurivorum, C. musicola, and C. sojae: Four Species Pathogenic to Soybean (Glycine max).</title>
        <authorList>
            <person name="Rogerio F."/>
            <person name="Boufleur T.R."/>
            <person name="Ciampi-Guillardi M."/>
            <person name="Sukno S.A."/>
            <person name="Thon M.R."/>
            <person name="Massola Junior N.S."/>
            <person name="Baroncelli R."/>
        </authorList>
    </citation>
    <scope>NUCLEOTIDE SEQUENCE [LARGE SCALE GENOMIC DNA]</scope>
    <source>
        <strain evidence="1 2">CMES1059</strain>
    </source>
</reference>
<dbReference type="EMBL" id="VUJX02000016">
    <property type="protein sequence ID" value="KAL0929535.1"/>
    <property type="molecule type" value="Genomic_DNA"/>
</dbReference>
<protein>
    <submittedName>
        <fullName evidence="1">Uncharacterized protein</fullName>
    </submittedName>
</protein>
<name>A0ACC3YCJ0_COLTU</name>
<organism evidence="1 2">
    <name type="scientific">Colletotrichum truncatum</name>
    <name type="common">Anthracnose fungus</name>
    <name type="synonym">Colletotrichum capsici</name>
    <dbReference type="NCBI Taxonomy" id="5467"/>
    <lineage>
        <taxon>Eukaryota</taxon>
        <taxon>Fungi</taxon>
        <taxon>Dikarya</taxon>
        <taxon>Ascomycota</taxon>
        <taxon>Pezizomycotina</taxon>
        <taxon>Sordariomycetes</taxon>
        <taxon>Hypocreomycetidae</taxon>
        <taxon>Glomerellales</taxon>
        <taxon>Glomerellaceae</taxon>
        <taxon>Colletotrichum</taxon>
        <taxon>Colletotrichum truncatum species complex</taxon>
    </lineage>
</organism>
<gene>
    <name evidence="1" type="ORF">CTRU02_215434</name>
</gene>
<proteinExistence type="predicted"/>
<keyword evidence="2" id="KW-1185">Reference proteome</keyword>
<accession>A0ACC3YCJ0</accession>
<evidence type="ECO:0000313" key="2">
    <source>
        <dbReference type="Proteomes" id="UP000805649"/>
    </source>
</evidence>
<comment type="caution">
    <text evidence="1">The sequence shown here is derived from an EMBL/GenBank/DDBJ whole genome shotgun (WGS) entry which is preliminary data.</text>
</comment>
<sequence length="121" mass="13057">MPSTQMGALSPRSAQCPTTLKSSDGVTACSVLSFVTLIVISQHHSNDPSRVSRQPTPNMLKELPTGPDATTEAFDGIINRINESPSEQLAKDALRIIAFARGPLSAEELQHSMPSPWSWTL</sequence>
<dbReference type="Proteomes" id="UP000805649">
    <property type="component" value="Unassembled WGS sequence"/>
</dbReference>